<dbReference type="GO" id="GO:0031119">
    <property type="term" value="P:tRNA pseudouridine synthesis"/>
    <property type="evidence" value="ECO:0007669"/>
    <property type="project" value="UniProtKB-UniRule"/>
</dbReference>
<feature type="binding site" evidence="4 6">
    <location>
        <position position="111"/>
    </location>
    <ligand>
        <name>substrate</name>
    </ligand>
</feature>
<dbReference type="GO" id="GO:0003723">
    <property type="term" value="F:RNA binding"/>
    <property type="evidence" value="ECO:0007669"/>
    <property type="project" value="InterPro"/>
</dbReference>
<dbReference type="Gene3D" id="3.30.70.660">
    <property type="entry name" value="Pseudouridine synthase I, catalytic domain, C-terminal subdomain"/>
    <property type="match status" value="1"/>
</dbReference>
<dbReference type="PIRSF" id="PIRSF001430">
    <property type="entry name" value="tRNA_psdUrid_synth"/>
    <property type="match status" value="1"/>
</dbReference>
<dbReference type="InterPro" id="IPR001406">
    <property type="entry name" value="PsdUridine_synth_TruA"/>
</dbReference>
<dbReference type="InterPro" id="IPR020095">
    <property type="entry name" value="PsdUridine_synth_TruA_C"/>
</dbReference>
<evidence type="ECO:0000256" key="4">
    <source>
        <dbReference type="HAMAP-Rule" id="MF_00171"/>
    </source>
</evidence>
<evidence type="ECO:0000256" key="3">
    <source>
        <dbReference type="ARBA" id="ARBA00023235"/>
    </source>
</evidence>
<evidence type="ECO:0000256" key="6">
    <source>
        <dbReference type="PIRSR" id="PIRSR001430-2"/>
    </source>
</evidence>
<comment type="similarity">
    <text evidence="1 4 7">Belongs to the tRNA pseudouridine synthase TruA family.</text>
</comment>
<dbReference type="Proteomes" id="UP000199652">
    <property type="component" value="Unassembled WGS sequence"/>
</dbReference>
<evidence type="ECO:0000313" key="10">
    <source>
        <dbReference type="Proteomes" id="UP000199652"/>
    </source>
</evidence>
<evidence type="ECO:0000256" key="5">
    <source>
        <dbReference type="PIRSR" id="PIRSR001430-1"/>
    </source>
</evidence>
<dbReference type="AlphaFoldDB" id="A0A1H3J6F3"/>
<dbReference type="EC" id="5.4.99.12" evidence="4"/>
<accession>A0A1H3J6F3</accession>
<gene>
    <name evidence="4" type="primary">truA</name>
    <name evidence="9" type="ORF">SAMN04488579_12737</name>
</gene>
<comment type="caution">
    <text evidence="4">Lacks conserved residue(s) required for the propagation of feature annotation.</text>
</comment>
<keyword evidence="2 4" id="KW-0819">tRNA processing</keyword>
<dbReference type="HAMAP" id="MF_00171">
    <property type="entry name" value="TruA"/>
    <property type="match status" value="1"/>
</dbReference>
<dbReference type="NCBIfam" id="TIGR00071">
    <property type="entry name" value="hisT_truA"/>
    <property type="match status" value="1"/>
</dbReference>
<evidence type="ECO:0000256" key="7">
    <source>
        <dbReference type="RuleBase" id="RU003792"/>
    </source>
</evidence>
<dbReference type="Pfam" id="PF01416">
    <property type="entry name" value="PseudoU_synth_1"/>
    <property type="match status" value="2"/>
</dbReference>
<evidence type="ECO:0000259" key="8">
    <source>
        <dbReference type="Pfam" id="PF01416"/>
    </source>
</evidence>
<dbReference type="FunFam" id="3.30.70.580:FF:000001">
    <property type="entry name" value="tRNA pseudouridine synthase A"/>
    <property type="match status" value="1"/>
</dbReference>
<dbReference type="STRING" id="1528.SAMN04488579_12737"/>
<dbReference type="PANTHER" id="PTHR11142:SF0">
    <property type="entry name" value="TRNA PSEUDOURIDINE SYNTHASE-LIKE 1"/>
    <property type="match status" value="1"/>
</dbReference>
<reference evidence="10" key="1">
    <citation type="submission" date="2016-10" db="EMBL/GenBank/DDBJ databases">
        <authorList>
            <person name="Varghese N."/>
            <person name="Submissions S."/>
        </authorList>
    </citation>
    <scope>NUCLEOTIDE SEQUENCE [LARGE SCALE GENOMIC DNA]</scope>
    <source>
        <strain evidence="10">VPI 5359</strain>
    </source>
</reference>
<dbReference type="PANTHER" id="PTHR11142">
    <property type="entry name" value="PSEUDOURIDYLATE SYNTHASE"/>
    <property type="match status" value="1"/>
</dbReference>
<protein>
    <recommendedName>
        <fullName evidence="4">tRNA pseudouridine synthase A</fullName>
        <ecNumber evidence="4">5.4.99.12</ecNumber>
    </recommendedName>
    <alternativeName>
        <fullName evidence="4">tRNA pseudouridine(38-40) synthase</fullName>
    </alternativeName>
    <alternativeName>
        <fullName evidence="4">tRNA pseudouridylate synthase I</fullName>
    </alternativeName>
    <alternativeName>
        <fullName evidence="4">tRNA-uridine isomerase I</fullName>
    </alternativeName>
</protein>
<comment type="catalytic activity">
    <reaction evidence="4 7">
        <text>uridine(38/39/40) in tRNA = pseudouridine(38/39/40) in tRNA</text>
        <dbReference type="Rhea" id="RHEA:22376"/>
        <dbReference type="Rhea" id="RHEA-COMP:10085"/>
        <dbReference type="Rhea" id="RHEA-COMP:10087"/>
        <dbReference type="ChEBI" id="CHEBI:65314"/>
        <dbReference type="ChEBI" id="CHEBI:65315"/>
        <dbReference type="EC" id="5.4.99.12"/>
    </reaction>
</comment>
<name>A0A1H3J6F3_EUBBA</name>
<proteinExistence type="inferred from homology"/>
<dbReference type="CDD" id="cd02570">
    <property type="entry name" value="PseudoU_synth_EcTruA"/>
    <property type="match status" value="1"/>
</dbReference>
<organism evidence="9 10">
    <name type="scientific">Eubacterium barkeri</name>
    <name type="common">Clostridium barkeri</name>
    <dbReference type="NCBI Taxonomy" id="1528"/>
    <lineage>
        <taxon>Bacteria</taxon>
        <taxon>Bacillati</taxon>
        <taxon>Bacillota</taxon>
        <taxon>Clostridia</taxon>
        <taxon>Eubacteriales</taxon>
        <taxon>Eubacteriaceae</taxon>
        <taxon>Eubacterium</taxon>
    </lineage>
</organism>
<comment type="function">
    <text evidence="4">Formation of pseudouridine at positions 38, 39 and 40 in the anticodon stem and loop of transfer RNAs.</text>
</comment>
<evidence type="ECO:0000313" key="9">
    <source>
        <dbReference type="EMBL" id="SDY35590.1"/>
    </source>
</evidence>
<keyword evidence="10" id="KW-1185">Reference proteome</keyword>
<dbReference type="SUPFAM" id="SSF55120">
    <property type="entry name" value="Pseudouridine synthase"/>
    <property type="match status" value="1"/>
</dbReference>
<keyword evidence="3 4" id="KW-0413">Isomerase</keyword>
<sequence>MLRNIKLTISYKGTAYAGWQFQKNAPSIEEALLDAIGQVTGETVKLYGAGRTDAGVHAEGQVANFTTASRIPGERFSLALNTKLPRDIRVVESQLVPVEFHSRYSAIGKIYAYTLYIAPIESPFYWDYSWHIRETLDLAAMKSAATAFLGEHDFRGFMSTGSSVKSTVRQIDALSIQSAGPLIRLTFQGNGFLYNMVRIITGTLVSVGMGKIKSGEIPGIIASGDRELGGMTAPAQGLMLKKVIYSQ</sequence>
<evidence type="ECO:0000256" key="1">
    <source>
        <dbReference type="ARBA" id="ARBA00009375"/>
    </source>
</evidence>
<dbReference type="GO" id="GO:0160147">
    <property type="term" value="F:tRNA pseudouridine(38-40) synthase activity"/>
    <property type="evidence" value="ECO:0007669"/>
    <property type="project" value="UniProtKB-EC"/>
</dbReference>
<feature type="domain" description="Pseudouridine synthase I TruA alpha/beta" evidence="8">
    <location>
        <begin position="10"/>
        <end position="105"/>
    </location>
</feature>
<dbReference type="InterPro" id="IPR020094">
    <property type="entry name" value="TruA/RsuA/RluB/E/F_N"/>
</dbReference>
<dbReference type="InterPro" id="IPR020103">
    <property type="entry name" value="PsdUridine_synth_cat_dom_sf"/>
</dbReference>
<comment type="subunit">
    <text evidence="4">Homodimer.</text>
</comment>
<feature type="domain" description="Pseudouridine synthase I TruA alpha/beta" evidence="8">
    <location>
        <begin position="144"/>
        <end position="246"/>
    </location>
</feature>
<evidence type="ECO:0000256" key="2">
    <source>
        <dbReference type="ARBA" id="ARBA00022694"/>
    </source>
</evidence>
<dbReference type="EMBL" id="FNOU01000027">
    <property type="protein sequence ID" value="SDY35590.1"/>
    <property type="molecule type" value="Genomic_DNA"/>
</dbReference>
<feature type="active site" description="Nucleophile" evidence="4 5">
    <location>
        <position position="53"/>
    </location>
</feature>
<dbReference type="InterPro" id="IPR020097">
    <property type="entry name" value="PsdUridine_synth_TruA_a/b_dom"/>
</dbReference>
<dbReference type="Gene3D" id="3.30.70.580">
    <property type="entry name" value="Pseudouridine synthase I, catalytic domain, N-terminal subdomain"/>
    <property type="match status" value="1"/>
</dbReference>